<dbReference type="GO" id="GO:0005829">
    <property type="term" value="C:cytosol"/>
    <property type="evidence" value="ECO:0007669"/>
    <property type="project" value="TreeGrafter"/>
</dbReference>
<dbReference type="InParanoid" id="A0A1Y1ULU4"/>
<dbReference type="GO" id="GO:0007030">
    <property type="term" value="P:Golgi organization"/>
    <property type="evidence" value="ECO:0007669"/>
    <property type="project" value="TreeGrafter"/>
</dbReference>
<evidence type="ECO:0000256" key="1">
    <source>
        <dbReference type="ARBA" id="ARBA00022786"/>
    </source>
</evidence>
<dbReference type="Pfam" id="PF08059">
    <property type="entry name" value="SEP"/>
    <property type="match status" value="1"/>
</dbReference>
<dbReference type="CDD" id="cd01770">
    <property type="entry name" value="UBX_UBXN2"/>
    <property type="match status" value="1"/>
</dbReference>
<feature type="compositionally biased region" description="Polar residues" evidence="2">
    <location>
        <begin position="51"/>
        <end position="60"/>
    </location>
</feature>
<dbReference type="RefSeq" id="XP_021872825.1">
    <property type="nucleotide sequence ID" value="XM_022014979.1"/>
</dbReference>
<dbReference type="InterPro" id="IPR029071">
    <property type="entry name" value="Ubiquitin-like_domsf"/>
</dbReference>
<dbReference type="GO" id="GO:0005634">
    <property type="term" value="C:nucleus"/>
    <property type="evidence" value="ECO:0007669"/>
    <property type="project" value="TreeGrafter"/>
</dbReference>
<dbReference type="STRING" id="4999.A0A1Y1ULU4"/>
<evidence type="ECO:0000259" key="3">
    <source>
        <dbReference type="PROSITE" id="PS50033"/>
    </source>
</evidence>
<gene>
    <name evidence="5" type="ORF">BD324DRAFT_617998</name>
</gene>
<dbReference type="AlphaFoldDB" id="A0A1Y1ULU4"/>
<dbReference type="GeneID" id="33556787"/>
<reference evidence="5 6" key="1">
    <citation type="submission" date="2017-03" db="EMBL/GenBank/DDBJ databases">
        <title>Widespread Adenine N6-methylation of Active Genes in Fungi.</title>
        <authorList>
            <consortium name="DOE Joint Genome Institute"/>
            <person name="Mondo S.J."/>
            <person name="Dannebaum R.O."/>
            <person name="Kuo R.C."/>
            <person name="Louie K.B."/>
            <person name="Bewick A.J."/>
            <person name="Labutti K."/>
            <person name="Haridas S."/>
            <person name="Kuo A."/>
            <person name="Salamov A."/>
            <person name="Ahrendt S.R."/>
            <person name="Lau R."/>
            <person name="Bowen B.P."/>
            <person name="Lipzen A."/>
            <person name="Sullivan W."/>
            <person name="Andreopoulos W.B."/>
            <person name="Clum A."/>
            <person name="Lindquist E."/>
            <person name="Daum C."/>
            <person name="Northen T.R."/>
            <person name="Ramamoorthy G."/>
            <person name="Schmitz R.J."/>
            <person name="Gryganskyi A."/>
            <person name="Culley D."/>
            <person name="Magnuson J."/>
            <person name="James T.Y."/>
            <person name="O'Malley M.A."/>
            <person name="Stajich J.E."/>
            <person name="Spatafora J.W."/>
            <person name="Visel A."/>
            <person name="Grigoriev I.V."/>
        </authorList>
    </citation>
    <scope>NUCLEOTIDE SEQUENCE [LARGE SCALE GENOMIC DNA]</scope>
    <source>
        <strain evidence="5 6">NRRL Y-17943</strain>
    </source>
</reference>
<dbReference type="EMBL" id="NBSH01000003">
    <property type="protein sequence ID" value="ORX38962.1"/>
    <property type="molecule type" value="Genomic_DNA"/>
</dbReference>
<protein>
    <submittedName>
        <fullName evidence="5">Ubiquitin-related domain-containing protein</fullName>
    </submittedName>
</protein>
<feature type="region of interest" description="Disordered" evidence="2">
    <location>
        <begin position="248"/>
        <end position="315"/>
    </location>
</feature>
<dbReference type="PROSITE" id="PS51399">
    <property type="entry name" value="SEP"/>
    <property type="match status" value="1"/>
</dbReference>
<dbReference type="Gene3D" id="3.10.20.90">
    <property type="entry name" value="Phosphatidylinositol 3-kinase Catalytic Subunit, Chain A, domain 1"/>
    <property type="match status" value="1"/>
</dbReference>
<dbReference type="GO" id="GO:0000045">
    <property type="term" value="P:autophagosome assembly"/>
    <property type="evidence" value="ECO:0007669"/>
    <property type="project" value="TreeGrafter"/>
</dbReference>
<evidence type="ECO:0000313" key="6">
    <source>
        <dbReference type="Proteomes" id="UP000193218"/>
    </source>
</evidence>
<dbReference type="SUPFAM" id="SSF102848">
    <property type="entry name" value="NSFL1 (p97 ATPase) cofactor p47, SEP domain"/>
    <property type="match status" value="1"/>
</dbReference>
<feature type="domain" description="UBX" evidence="3">
    <location>
        <begin position="308"/>
        <end position="383"/>
    </location>
</feature>
<dbReference type="InterPro" id="IPR001012">
    <property type="entry name" value="UBX_dom"/>
</dbReference>
<evidence type="ECO:0000259" key="4">
    <source>
        <dbReference type="PROSITE" id="PS51399"/>
    </source>
</evidence>
<dbReference type="Pfam" id="PF00789">
    <property type="entry name" value="UBX"/>
    <property type="match status" value="1"/>
</dbReference>
<organism evidence="5 6">
    <name type="scientific">Kockovaella imperatae</name>
    <dbReference type="NCBI Taxonomy" id="4999"/>
    <lineage>
        <taxon>Eukaryota</taxon>
        <taxon>Fungi</taxon>
        <taxon>Dikarya</taxon>
        <taxon>Basidiomycota</taxon>
        <taxon>Agaricomycotina</taxon>
        <taxon>Tremellomycetes</taxon>
        <taxon>Tremellales</taxon>
        <taxon>Cuniculitremaceae</taxon>
        <taxon>Kockovaella</taxon>
    </lineage>
</organism>
<dbReference type="SMART" id="SM00553">
    <property type="entry name" value="SEP"/>
    <property type="match status" value="1"/>
</dbReference>
<feature type="region of interest" description="Disordered" evidence="2">
    <location>
        <begin position="1"/>
        <end position="208"/>
    </location>
</feature>
<dbReference type="Proteomes" id="UP000193218">
    <property type="component" value="Unassembled WGS sequence"/>
</dbReference>
<feature type="compositionally biased region" description="Low complexity" evidence="2">
    <location>
        <begin position="1"/>
        <end position="13"/>
    </location>
</feature>
<dbReference type="PANTHER" id="PTHR23333:SF20">
    <property type="entry name" value="NSFL1 COFACTOR P47"/>
    <property type="match status" value="1"/>
</dbReference>
<dbReference type="PANTHER" id="PTHR23333">
    <property type="entry name" value="UBX DOMAIN CONTAINING PROTEIN"/>
    <property type="match status" value="1"/>
</dbReference>
<dbReference type="OrthoDB" id="25887at2759"/>
<dbReference type="GO" id="GO:0031468">
    <property type="term" value="P:nuclear membrane reassembly"/>
    <property type="evidence" value="ECO:0007669"/>
    <property type="project" value="TreeGrafter"/>
</dbReference>
<keyword evidence="6" id="KW-1185">Reference proteome</keyword>
<accession>A0A1Y1ULU4</accession>
<dbReference type="GO" id="GO:0043161">
    <property type="term" value="P:proteasome-mediated ubiquitin-dependent protein catabolic process"/>
    <property type="evidence" value="ECO:0007669"/>
    <property type="project" value="TreeGrafter"/>
</dbReference>
<dbReference type="Gene3D" id="3.30.420.210">
    <property type="entry name" value="SEP domain"/>
    <property type="match status" value="1"/>
</dbReference>
<comment type="caution">
    <text evidence="5">The sequence shown here is derived from an EMBL/GenBank/DDBJ whole genome shotgun (WGS) entry which is preliminary data.</text>
</comment>
<dbReference type="GO" id="GO:0043130">
    <property type="term" value="F:ubiquitin binding"/>
    <property type="evidence" value="ECO:0007669"/>
    <property type="project" value="TreeGrafter"/>
</dbReference>
<dbReference type="InterPro" id="IPR036241">
    <property type="entry name" value="NSFL1C_SEP_dom_sf"/>
</dbReference>
<evidence type="ECO:0000256" key="2">
    <source>
        <dbReference type="SAM" id="MobiDB-lite"/>
    </source>
</evidence>
<feature type="compositionally biased region" description="Low complexity" evidence="2">
    <location>
        <begin position="35"/>
        <end position="50"/>
    </location>
</feature>
<proteinExistence type="predicted"/>
<feature type="compositionally biased region" description="Acidic residues" evidence="2">
    <location>
        <begin position="138"/>
        <end position="147"/>
    </location>
</feature>
<keyword evidence="1" id="KW-0833">Ubl conjugation pathway</keyword>
<dbReference type="GO" id="GO:0061025">
    <property type="term" value="P:membrane fusion"/>
    <property type="evidence" value="ECO:0007669"/>
    <property type="project" value="TreeGrafter"/>
</dbReference>
<sequence>MSDSGGDQPSGGPRTLDGRPAEALPEGWGQPARKSGAGASSTARTGGIATLFNTGISGNRPTPAEDSDDEDDGRRRAEELFAGGERSGLAVTNPDQPGDRSNDVVKNILKQAKEGGVHETKAKERKPFTGSGNRLGSEDDPEPEQPEQPEPPQSGSSGMSGLLAGMFGRGAGGPPPPPDDDDDEEETQVRRLTFWSDGFSIEDGPLLPYDTPENKDLLAAIQAGRAPPSVFNVGWNQPLRVEVANRQNTPYQAPPKKPMQAFSGGGQRLGSPAPEVVSGATTPNVPGGLGSGATSNSSTQAPSFSLDSSKPTTSVQVRLADGTRLVAKVNLTHTVADLRSFVAAARPDARPFILQTTFPSKELSDHAQTVEEAKLQNAVVVQRFT</sequence>
<evidence type="ECO:0000313" key="5">
    <source>
        <dbReference type="EMBL" id="ORX38962.1"/>
    </source>
</evidence>
<dbReference type="SMART" id="SM00166">
    <property type="entry name" value="UBX"/>
    <property type="match status" value="1"/>
</dbReference>
<dbReference type="SUPFAM" id="SSF54236">
    <property type="entry name" value="Ubiquitin-like"/>
    <property type="match status" value="1"/>
</dbReference>
<feature type="domain" description="SEP" evidence="4">
    <location>
        <begin position="187"/>
        <end position="252"/>
    </location>
</feature>
<feature type="compositionally biased region" description="Polar residues" evidence="2">
    <location>
        <begin position="292"/>
        <end position="315"/>
    </location>
</feature>
<feature type="compositionally biased region" description="Basic and acidic residues" evidence="2">
    <location>
        <begin position="111"/>
        <end position="127"/>
    </location>
</feature>
<dbReference type="PROSITE" id="PS50033">
    <property type="entry name" value="UBX"/>
    <property type="match status" value="1"/>
</dbReference>
<dbReference type="FunCoup" id="A0A1Y1ULU4">
    <property type="interactions" value="569"/>
</dbReference>
<dbReference type="FunFam" id="3.10.20.90:FF:000179">
    <property type="entry name" value="Plant UBX domain-containing protein 4"/>
    <property type="match status" value="1"/>
</dbReference>
<name>A0A1Y1ULU4_9TREE</name>
<dbReference type="InterPro" id="IPR012989">
    <property type="entry name" value="SEP_domain"/>
</dbReference>